<dbReference type="AlphaFoldDB" id="E6M036"/>
<evidence type="ECO:0000313" key="2">
    <source>
        <dbReference type="Proteomes" id="UP000005573"/>
    </source>
</evidence>
<reference evidence="1 2" key="1">
    <citation type="submission" date="2010-12" db="EMBL/GenBank/DDBJ databases">
        <authorList>
            <person name="Muzny D."/>
            <person name="Qin X."/>
            <person name="Deng J."/>
            <person name="Jiang H."/>
            <person name="Liu Y."/>
            <person name="Qu J."/>
            <person name="Song X.-Z."/>
            <person name="Zhang L."/>
            <person name="Thornton R."/>
            <person name="Coyle M."/>
            <person name="Francisco L."/>
            <person name="Jackson L."/>
            <person name="Javaid M."/>
            <person name="Korchina V."/>
            <person name="Kovar C."/>
            <person name="Mata R."/>
            <person name="Mathew T."/>
            <person name="Ngo R."/>
            <person name="Nguyen L."/>
            <person name="Nguyen N."/>
            <person name="Okwuonu G."/>
            <person name="Ongeri F."/>
            <person name="Pham C."/>
            <person name="Simmons D."/>
            <person name="Wilczek-Boney K."/>
            <person name="Hale W."/>
            <person name="Jakkamsetti A."/>
            <person name="Pham P."/>
            <person name="Ruth R."/>
            <person name="San Lucas F."/>
            <person name="Warren J."/>
            <person name="Zhang J."/>
            <person name="Zhao Z."/>
            <person name="Zhou C."/>
            <person name="Zhu D."/>
            <person name="Lee S."/>
            <person name="Bess C."/>
            <person name="Blankenburg K."/>
            <person name="Forbes L."/>
            <person name="Fu Q."/>
            <person name="Gubbala S."/>
            <person name="Hirani K."/>
            <person name="Jayaseelan J.C."/>
            <person name="Lara F."/>
            <person name="Munidasa M."/>
            <person name="Palculict T."/>
            <person name="Patil S."/>
            <person name="Pu L.-L."/>
            <person name="Saada N."/>
            <person name="Tang L."/>
            <person name="Weissenberger G."/>
            <person name="Zhu Y."/>
            <person name="Hemphill L."/>
            <person name="Shang Y."/>
            <person name="Youmans B."/>
            <person name="Ayvaz T."/>
            <person name="Ross M."/>
            <person name="Santibanez J."/>
            <person name="Aqrawi P."/>
            <person name="Gross S."/>
            <person name="Joshi V."/>
            <person name="Fowler G."/>
            <person name="Nazareth L."/>
            <person name="Reid J."/>
            <person name="Worley K."/>
            <person name="Petrosino J."/>
            <person name="Highlander S."/>
            <person name="Gibbs R."/>
        </authorList>
    </citation>
    <scope>NUCLEOTIDE SEQUENCE [LARGE SCALE GENOMIC DNA]</scope>
    <source>
        <strain evidence="1 2">ATCC 51333</strain>
    </source>
</reference>
<organism evidence="1 2">
    <name type="scientific">Mobiluncus curtisii ATCC 51333</name>
    <dbReference type="NCBI Taxonomy" id="887326"/>
    <lineage>
        <taxon>Bacteria</taxon>
        <taxon>Bacillati</taxon>
        <taxon>Actinomycetota</taxon>
        <taxon>Actinomycetes</taxon>
        <taxon>Actinomycetales</taxon>
        <taxon>Actinomycetaceae</taxon>
        <taxon>Mobiluncus</taxon>
    </lineage>
</organism>
<dbReference type="HOGENOM" id="CLU_3170323_0_0_11"/>
<protein>
    <submittedName>
        <fullName evidence="1">Uncharacterized protein</fullName>
    </submittedName>
</protein>
<accession>E6M036</accession>
<comment type="caution">
    <text evidence="1">The sequence shown here is derived from an EMBL/GenBank/DDBJ whole genome shotgun (WGS) entry which is preliminary data.</text>
</comment>
<sequence>MAPEGLSDFATQNHHPLEIFDFSRQRLKTLPRFRAALPLTGSSPSGP</sequence>
<proteinExistence type="predicted"/>
<evidence type="ECO:0000313" key="1">
    <source>
        <dbReference type="EMBL" id="EFU79316.1"/>
    </source>
</evidence>
<gene>
    <name evidence="1" type="ORF">HMPREF0388_1419</name>
</gene>
<dbReference type="Proteomes" id="UP000005573">
    <property type="component" value="Unassembled WGS sequence"/>
</dbReference>
<name>E6M036_9ACTO</name>
<dbReference type="EMBL" id="AEPY01000011">
    <property type="protein sequence ID" value="EFU79316.1"/>
    <property type="molecule type" value="Genomic_DNA"/>
</dbReference>